<keyword evidence="4" id="KW-0349">Heme</keyword>
<dbReference type="GO" id="GO:0016020">
    <property type="term" value="C:membrane"/>
    <property type="evidence" value="ECO:0007669"/>
    <property type="project" value="UniProtKB-SubCell"/>
</dbReference>
<sequence>MHISCRLVYIVVAFFYVSALLFSDCIAHEEENQFGSHNHDRTNNKVYKTNQQKTSDIAMHGLLLWASTGFLMPLGILTIRGSIKSEPGSRRSRVLFYLHVGFQMLSVLLATVGAAMSLKKFENSFDNNHQKLGLALYGAILMQAFIGFFRPHRGKKERSYWYFLHWILGTIVSLVGIINIYTGLKAYHKRTLKSTTLWTILFTVEVSFIGLVYLFQDKMEYMKKQGVIVGSESIVSSNQDIPQRQNQKELLPVACGKRNALENLFD</sequence>
<evidence type="ECO:0000256" key="3">
    <source>
        <dbReference type="ARBA" id="ARBA00022448"/>
    </source>
</evidence>
<proteinExistence type="predicted"/>
<keyword evidence="7" id="KW-0249">Electron transport</keyword>
<reference evidence="13 14" key="1">
    <citation type="submission" date="2024-01" db="EMBL/GenBank/DDBJ databases">
        <title>The genomes of 5 underutilized Papilionoideae crops provide insights into root nodulation and disease resistanc.</title>
        <authorList>
            <person name="Jiang F."/>
        </authorList>
    </citation>
    <scope>NUCLEOTIDE SEQUENCE [LARGE SCALE GENOMIC DNA]</scope>
    <source>
        <strain evidence="13">LVBAO_FW01</strain>
        <tissue evidence="13">Leaves</tissue>
    </source>
</reference>
<evidence type="ECO:0000256" key="7">
    <source>
        <dbReference type="ARBA" id="ARBA00022982"/>
    </source>
</evidence>
<keyword evidence="6" id="KW-0479">Metal-binding</keyword>
<evidence type="ECO:0000256" key="8">
    <source>
        <dbReference type="ARBA" id="ARBA00022989"/>
    </source>
</evidence>
<dbReference type="CDD" id="cd08760">
    <property type="entry name" value="Cyt_b561_FRRS1_like"/>
    <property type="match status" value="1"/>
</dbReference>
<dbReference type="PROSITE" id="PS50939">
    <property type="entry name" value="CYTOCHROME_B561"/>
    <property type="match status" value="1"/>
</dbReference>
<dbReference type="InterPro" id="IPR006593">
    <property type="entry name" value="Cyt_b561/ferric_Rdtase_TM"/>
</dbReference>
<evidence type="ECO:0000256" key="5">
    <source>
        <dbReference type="ARBA" id="ARBA00022692"/>
    </source>
</evidence>
<dbReference type="AlphaFoldDB" id="A0AAN9MRP1"/>
<feature type="transmembrane region" description="Helical" evidence="11">
    <location>
        <begin position="7"/>
        <end position="23"/>
    </location>
</feature>
<keyword evidence="3" id="KW-0813">Transport</keyword>
<dbReference type="PANTHER" id="PTHR15422:SF44">
    <property type="entry name" value="CYTOCHROME B561 DOMAIN-CONTAINING PROTEIN"/>
    <property type="match status" value="1"/>
</dbReference>
<feature type="domain" description="Cytochrome b561" evidence="12">
    <location>
        <begin position="22"/>
        <end position="223"/>
    </location>
</feature>
<name>A0AAN9MRP1_CANGL</name>
<feature type="transmembrane region" description="Helical" evidence="11">
    <location>
        <begin position="62"/>
        <end position="83"/>
    </location>
</feature>
<evidence type="ECO:0000256" key="9">
    <source>
        <dbReference type="ARBA" id="ARBA00023004"/>
    </source>
</evidence>
<dbReference type="EMBL" id="JAYMYQ010000001">
    <property type="protein sequence ID" value="KAK7359624.1"/>
    <property type="molecule type" value="Genomic_DNA"/>
</dbReference>
<feature type="transmembrane region" description="Helical" evidence="11">
    <location>
        <begin position="130"/>
        <end position="149"/>
    </location>
</feature>
<evidence type="ECO:0000313" key="14">
    <source>
        <dbReference type="Proteomes" id="UP001367508"/>
    </source>
</evidence>
<dbReference type="Proteomes" id="UP001367508">
    <property type="component" value="Unassembled WGS sequence"/>
</dbReference>
<keyword evidence="10 11" id="KW-0472">Membrane</keyword>
<dbReference type="GO" id="GO:0020037">
    <property type="term" value="F:heme binding"/>
    <property type="evidence" value="ECO:0007669"/>
    <property type="project" value="TreeGrafter"/>
</dbReference>
<dbReference type="InterPro" id="IPR045150">
    <property type="entry name" value="CYB561D1/2"/>
</dbReference>
<comment type="subcellular location">
    <subcellularLocation>
        <location evidence="2">Membrane</location>
        <topology evidence="2">Multi-pass membrane protein</topology>
    </subcellularLocation>
</comment>
<accession>A0AAN9MRP1</accession>
<evidence type="ECO:0000256" key="4">
    <source>
        <dbReference type="ARBA" id="ARBA00022617"/>
    </source>
</evidence>
<protein>
    <recommendedName>
        <fullName evidence="12">Cytochrome b561 domain-containing protein</fullName>
    </recommendedName>
</protein>
<evidence type="ECO:0000256" key="10">
    <source>
        <dbReference type="ARBA" id="ARBA00023136"/>
    </source>
</evidence>
<feature type="transmembrane region" description="Helical" evidence="11">
    <location>
        <begin position="161"/>
        <end position="184"/>
    </location>
</feature>
<organism evidence="13 14">
    <name type="scientific">Canavalia gladiata</name>
    <name type="common">Sword bean</name>
    <name type="synonym">Dolichos gladiatus</name>
    <dbReference type="NCBI Taxonomy" id="3824"/>
    <lineage>
        <taxon>Eukaryota</taxon>
        <taxon>Viridiplantae</taxon>
        <taxon>Streptophyta</taxon>
        <taxon>Embryophyta</taxon>
        <taxon>Tracheophyta</taxon>
        <taxon>Spermatophyta</taxon>
        <taxon>Magnoliopsida</taxon>
        <taxon>eudicotyledons</taxon>
        <taxon>Gunneridae</taxon>
        <taxon>Pentapetalae</taxon>
        <taxon>rosids</taxon>
        <taxon>fabids</taxon>
        <taxon>Fabales</taxon>
        <taxon>Fabaceae</taxon>
        <taxon>Papilionoideae</taxon>
        <taxon>50 kb inversion clade</taxon>
        <taxon>NPAAA clade</taxon>
        <taxon>indigoferoid/millettioid clade</taxon>
        <taxon>Phaseoleae</taxon>
        <taxon>Canavalia</taxon>
    </lineage>
</organism>
<dbReference type="PANTHER" id="PTHR15422">
    <property type="entry name" value="OS05G0565100 PROTEIN"/>
    <property type="match status" value="1"/>
</dbReference>
<evidence type="ECO:0000256" key="2">
    <source>
        <dbReference type="ARBA" id="ARBA00004141"/>
    </source>
</evidence>
<evidence type="ECO:0000256" key="6">
    <source>
        <dbReference type="ARBA" id="ARBA00022723"/>
    </source>
</evidence>
<keyword evidence="9" id="KW-0408">Iron</keyword>
<evidence type="ECO:0000256" key="1">
    <source>
        <dbReference type="ARBA" id="ARBA00001970"/>
    </source>
</evidence>
<evidence type="ECO:0000313" key="13">
    <source>
        <dbReference type="EMBL" id="KAK7359624.1"/>
    </source>
</evidence>
<evidence type="ECO:0000259" key="12">
    <source>
        <dbReference type="PROSITE" id="PS50939"/>
    </source>
</evidence>
<keyword evidence="14" id="KW-1185">Reference proteome</keyword>
<feature type="transmembrane region" description="Helical" evidence="11">
    <location>
        <begin position="196"/>
        <end position="215"/>
    </location>
</feature>
<dbReference type="GO" id="GO:0046872">
    <property type="term" value="F:metal ion binding"/>
    <property type="evidence" value="ECO:0007669"/>
    <property type="project" value="UniProtKB-KW"/>
</dbReference>
<gene>
    <name evidence="13" type="ORF">VNO77_01586</name>
</gene>
<keyword evidence="5 11" id="KW-0812">Transmembrane</keyword>
<dbReference type="Pfam" id="PF03188">
    <property type="entry name" value="Cytochrom_B561"/>
    <property type="match status" value="1"/>
</dbReference>
<dbReference type="GO" id="GO:0140575">
    <property type="term" value="F:transmembrane monodehydroascorbate reductase activity"/>
    <property type="evidence" value="ECO:0007669"/>
    <property type="project" value="InterPro"/>
</dbReference>
<dbReference type="Gene3D" id="1.20.120.1770">
    <property type="match status" value="1"/>
</dbReference>
<evidence type="ECO:0000256" key="11">
    <source>
        <dbReference type="SAM" id="Phobius"/>
    </source>
</evidence>
<comment type="cofactor">
    <cofactor evidence="1">
        <name>heme b</name>
        <dbReference type="ChEBI" id="CHEBI:60344"/>
    </cofactor>
</comment>
<keyword evidence="8 11" id="KW-1133">Transmembrane helix</keyword>
<feature type="transmembrane region" description="Helical" evidence="11">
    <location>
        <begin position="95"/>
        <end position="118"/>
    </location>
</feature>
<comment type="caution">
    <text evidence="13">The sequence shown here is derived from an EMBL/GenBank/DDBJ whole genome shotgun (WGS) entry which is preliminary data.</text>
</comment>
<dbReference type="SMART" id="SM00665">
    <property type="entry name" value="B561"/>
    <property type="match status" value="1"/>
</dbReference>